<dbReference type="Proteomes" id="UP000016895">
    <property type="component" value="Chromosome 1"/>
</dbReference>
<sequence length="173" mass="18668">MKRLILPTIVSALLLTGCSSTQQSQIVKDISNSTIDAVFGGSSSSTDNAVTDTRSTQKTSFYITEATVHSPDFGRVSVSKAKNPKGLTEVKIGKSIHLDSGGELNAKMYLYPITNEGYIVDKPVTFHRMSALAVVNSGRYYVKAEAYAGNKFAATGYVDIERGVTNKVNLSFE</sequence>
<dbReference type="RefSeq" id="WP_022549550.1">
    <property type="nucleotide sequence ID" value="NC_022528.1"/>
</dbReference>
<accession>U4K1E2</accession>
<evidence type="ECO:0008006" key="3">
    <source>
        <dbReference type="Google" id="ProtNLM"/>
    </source>
</evidence>
<evidence type="ECO:0000313" key="2">
    <source>
        <dbReference type="Proteomes" id="UP000016895"/>
    </source>
</evidence>
<dbReference type="PROSITE" id="PS51257">
    <property type="entry name" value="PROKAR_LIPOPROTEIN"/>
    <property type="match status" value="1"/>
</dbReference>
<protein>
    <recommendedName>
        <fullName evidence="3">Lipoprotein</fullName>
    </recommendedName>
</protein>
<name>U4K1E2_9VIBR</name>
<keyword evidence="2" id="KW-1185">Reference proteome</keyword>
<dbReference type="EMBL" id="FO203526">
    <property type="protein sequence ID" value="CCO56346.1"/>
    <property type="molecule type" value="Genomic_DNA"/>
</dbReference>
<dbReference type="OrthoDB" id="5878875at2"/>
<dbReference type="KEGG" id="vni:VIBNI_A0138"/>
<gene>
    <name evidence="1" type="ORF">VIBNI_A0138</name>
</gene>
<organism evidence="1 2">
    <name type="scientific">Vibrio nigripulchritudo</name>
    <dbReference type="NCBI Taxonomy" id="28173"/>
    <lineage>
        <taxon>Bacteria</taxon>
        <taxon>Pseudomonadati</taxon>
        <taxon>Pseudomonadota</taxon>
        <taxon>Gammaproteobacteria</taxon>
        <taxon>Vibrionales</taxon>
        <taxon>Vibrionaceae</taxon>
        <taxon>Vibrio</taxon>
    </lineage>
</organism>
<evidence type="ECO:0000313" key="1">
    <source>
        <dbReference type="EMBL" id="CCO56346.1"/>
    </source>
</evidence>
<dbReference type="PATRIC" id="fig|1260221.3.peg.123"/>
<dbReference type="AlphaFoldDB" id="U4K1E2"/>
<proteinExistence type="predicted"/>
<reference evidence="1 2" key="1">
    <citation type="journal article" date="2013" name="ISME J.">
        <title>Comparative genomics of pathogenic lineages of Vibrio nigripulchritudo identifies virulence-associated traits.</title>
        <authorList>
            <person name="Goudenege D."/>
            <person name="Labreuche Y."/>
            <person name="Krin E."/>
            <person name="Ansquer D."/>
            <person name="Mangenot S."/>
            <person name="Calteau A."/>
            <person name="Medigue C."/>
            <person name="Mazel D."/>
            <person name="Polz M.F."/>
            <person name="Le Roux F."/>
        </authorList>
    </citation>
    <scope>NUCLEOTIDE SEQUENCE [LARGE SCALE GENOMIC DNA]</scope>
    <source>
        <strain evidence="2">SnF1</strain>
    </source>
</reference>